<evidence type="ECO:0000313" key="12">
    <source>
        <dbReference type="Proteomes" id="UP000662931"/>
    </source>
</evidence>
<dbReference type="OrthoDB" id="10249612at2759"/>
<evidence type="ECO:0000256" key="3">
    <source>
        <dbReference type="ARBA" id="ARBA00009595"/>
    </source>
</evidence>
<evidence type="ECO:0000256" key="1">
    <source>
        <dbReference type="ARBA" id="ARBA00001946"/>
    </source>
</evidence>
<dbReference type="Gene3D" id="3.90.79.10">
    <property type="entry name" value="Nucleoside Triphosphate Pyrophosphohydrolase"/>
    <property type="match status" value="1"/>
</dbReference>
<comment type="cofactor">
    <cofactor evidence="1">
        <name>Mg(2+)</name>
        <dbReference type="ChEBI" id="CHEBI:18420"/>
    </cofactor>
</comment>
<evidence type="ECO:0000256" key="6">
    <source>
        <dbReference type="ARBA" id="ARBA00022801"/>
    </source>
</evidence>
<reference evidence="11" key="1">
    <citation type="submission" date="2020-10" db="EMBL/GenBank/DDBJ databases">
        <authorList>
            <person name="Roach M.J.R."/>
        </authorList>
    </citation>
    <scope>NUCLEOTIDE SEQUENCE</scope>
    <source>
        <strain evidence="11">CBS 1945</strain>
    </source>
</reference>
<dbReference type="RefSeq" id="XP_038778235.1">
    <property type="nucleotide sequence ID" value="XM_038922307.1"/>
</dbReference>
<evidence type="ECO:0000256" key="4">
    <source>
        <dbReference type="ARBA" id="ARBA00012381"/>
    </source>
</evidence>
<dbReference type="KEGG" id="bnn:FOA43_002002"/>
<accession>A0A875RP72</accession>
<dbReference type="SUPFAM" id="SSF55811">
    <property type="entry name" value="Nudix"/>
    <property type="match status" value="1"/>
</dbReference>
<dbReference type="GO" id="GO:0019677">
    <property type="term" value="P:NAD+ catabolic process"/>
    <property type="evidence" value="ECO:0007669"/>
    <property type="project" value="TreeGrafter"/>
</dbReference>
<dbReference type="EC" id="3.6.1.22" evidence="4"/>
<dbReference type="GO" id="GO:0005777">
    <property type="term" value="C:peroxisome"/>
    <property type="evidence" value="ECO:0007669"/>
    <property type="project" value="TreeGrafter"/>
</dbReference>
<evidence type="ECO:0000256" key="7">
    <source>
        <dbReference type="ARBA" id="ARBA00022842"/>
    </source>
</evidence>
<evidence type="ECO:0000259" key="10">
    <source>
        <dbReference type="PROSITE" id="PS51462"/>
    </source>
</evidence>
<keyword evidence="12" id="KW-1185">Reference proteome</keyword>
<dbReference type="InterPro" id="IPR020084">
    <property type="entry name" value="NUDIX_hydrolase_CS"/>
</dbReference>
<name>A0A875RP72_EENNA</name>
<dbReference type="GO" id="GO:0006742">
    <property type="term" value="P:NADP+ catabolic process"/>
    <property type="evidence" value="ECO:0007669"/>
    <property type="project" value="TreeGrafter"/>
</dbReference>
<dbReference type="GO" id="GO:0005829">
    <property type="term" value="C:cytosol"/>
    <property type="evidence" value="ECO:0007669"/>
    <property type="project" value="TreeGrafter"/>
</dbReference>
<keyword evidence="6" id="KW-0378">Hydrolase</keyword>
<evidence type="ECO:0000256" key="5">
    <source>
        <dbReference type="ARBA" id="ARBA00022723"/>
    </source>
</evidence>
<gene>
    <name evidence="11" type="ORF">FOA43_002002</name>
</gene>
<comment type="cofactor">
    <cofactor evidence="2">
        <name>Zn(2+)</name>
        <dbReference type="ChEBI" id="CHEBI:29105"/>
    </cofactor>
</comment>
<keyword evidence="7" id="KW-0460">Magnesium</keyword>
<comment type="similarity">
    <text evidence="3">Belongs to the Nudix hydrolase family. NudC subfamily.</text>
</comment>
<evidence type="ECO:0000256" key="8">
    <source>
        <dbReference type="ARBA" id="ARBA00023027"/>
    </source>
</evidence>
<organism evidence="11 12">
    <name type="scientific">Eeniella nana</name>
    <name type="common">Yeast</name>
    <name type="synonym">Brettanomyces nanus</name>
    <dbReference type="NCBI Taxonomy" id="13502"/>
    <lineage>
        <taxon>Eukaryota</taxon>
        <taxon>Fungi</taxon>
        <taxon>Dikarya</taxon>
        <taxon>Ascomycota</taxon>
        <taxon>Saccharomycotina</taxon>
        <taxon>Pichiomycetes</taxon>
        <taxon>Pichiales</taxon>
        <taxon>Pichiaceae</taxon>
        <taxon>Brettanomyces</taxon>
    </lineage>
</organism>
<evidence type="ECO:0000256" key="2">
    <source>
        <dbReference type="ARBA" id="ARBA00001947"/>
    </source>
</evidence>
<dbReference type="GeneID" id="62195403"/>
<evidence type="ECO:0000313" key="11">
    <source>
        <dbReference type="EMBL" id="QPG74670.1"/>
    </source>
</evidence>
<keyword evidence="8" id="KW-0520">NAD</keyword>
<dbReference type="InterPro" id="IPR050241">
    <property type="entry name" value="NAD-cap_RNA_hydrolase_NudC"/>
</dbReference>
<protein>
    <recommendedName>
        <fullName evidence="4">NAD(+) diphosphatase</fullName>
        <ecNumber evidence="4">3.6.1.22</ecNumber>
    </recommendedName>
</protein>
<dbReference type="PANTHER" id="PTHR42904:SF6">
    <property type="entry name" value="NAD-CAPPED RNA HYDROLASE NUDT12"/>
    <property type="match status" value="1"/>
</dbReference>
<proteinExistence type="inferred from homology"/>
<dbReference type="InterPro" id="IPR000086">
    <property type="entry name" value="NUDIX_hydrolase_dom"/>
</dbReference>
<keyword evidence="5" id="KW-0479">Metal-binding</keyword>
<dbReference type="Proteomes" id="UP000662931">
    <property type="component" value="Chromosome 2"/>
</dbReference>
<comment type="catalytic activity">
    <reaction evidence="9">
        <text>a 5'-end NAD(+)-phospho-ribonucleoside in mRNA + H2O = a 5'-end phospho-adenosine-phospho-ribonucleoside in mRNA + beta-nicotinamide D-ribonucleotide + 2 H(+)</text>
        <dbReference type="Rhea" id="RHEA:60876"/>
        <dbReference type="Rhea" id="RHEA-COMP:15698"/>
        <dbReference type="Rhea" id="RHEA-COMP:15719"/>
        <dbReference type="ChEBI" id="CHEBI:14649"/>
        <dbReference type="ChEBI" id="CHEBI:15377"/>
        <dbReference type="ChEBI" id="CHEBI:15378"/>
        <dbReference type="ChEBI" id="CHEBI:144029"/>
        <dbReference type="ChEBI" id="CHEBI:144051"/>
    </reaction>
    <physiologicalReaction direction="left-to-right" evidence="9">
        <dbReference type="Rhea" id="RHEA:60877"/>
    </physiologicalReaction>
</comment>
<dbReference type="GO" id="GO:0035529">
    <property type="term" value="F:NADH pyrophosphatase activity"/>
    <property type="evidence" value="ECO:0007669"/>
    <property type="project" value="TreeGrafter"/>
</dbReference>
<sequence>MSSVYFGAKTSLNRFAFLRPNADFIKSVIEYSGTRLVFYLREPLRNGFKILAHKSPDHPRIVYFPIDGSELVHEKMKQWAQMNAANSADLRLKTKITAVFLGLDEEPGSADSPLKDESVDPKEVFQFQNHSGVPLFAVDITDNEELCHDIIGRLKDVEYLANIDDIMNLSLIDSSIFSYGKMYLDWLYRNQYCPGCGSRVIPIFAGSKLQCTNEAKETDSRGNQVFKCPVRKTSVNNVCFPRQDPVVIIALRNSSSTKILLGHNARRKNLDEKFFSCFSGFMEPGETIEGAVEREVWEETGFKLHEKIQIVKSQPWPFPCCLMVGCVGTTDPGVDNEINIHLDKELDVCKWFDIDYVANLVYKRPTDGKIRLPYAGSVAFELIKMVIDDCKSKGRL</sequence>
<dbReference type="InterPro" id="IPR015797">
    <property type="entry name" value="NUDIX_hydrolase-like_dom_sf"/>
</dbReference>
<dbReference type="PROSITE" id="PS00893">
    <property type="entry name" value="NUDIX_BOX"/>
    <property type="match status" value="1"/>
</dbReference>
<dbReference type="PANTHER" id="PTHR42904">
    <property type="entry name" value="NUDIX HYDROLASE, NUDC SUBFAMILY"/>
    <property type="match status" value="1"/>
</dbReference>
<dbReference type="EMBL" id="CP064813">
    <property type="protein sequence ID" value="QPG74670.1"/>
    <property type="molecule type" value="Genomic_DNA"/>
</dbReference>
<evidence type="ECO:0000256" key="9">
    <source>
        <dbReference type="ARBA" id="ARBA00023679"/>
    </source>
</evidence>
<dbReference type="Gene3D" id="3.90.79.20">
    <property type="match status" value="1"/>
</dbReference>
<dbReference type="AlphaFoldDB" id="A0A875RP72"/>
<dbReference type="GO" id="GO:0046872">
    <property type="term" value="F:metal ion binding"/>
    <property type="evidence" value="ECO:0007669"/>
    <property type="project" value="UniProtKB-KW"/>
</dbReference>
<dbReference type="Pfam" id="PF00293">
    <property type="entry name" value="NUDIX"/>
    <property type="match status" value="1"/>
</dbReference>
<feature type="domain" description="Nudix hydrolase" evidence="10">
    <location>
        <begin position="241"/>
        <end position="374"/>
    </location>
</feature>
<dbReference type="PROSITE" id="PS51462">
    <property type="entry name" value="NUDIX"/>
    <property type="match status" value="1"/>
</dbReference>
<dbReference type="CDD" id="cd03429">
    <property type="entry name" value="NUDIX_NADH_pyrophosphatase_Nudt13"/>
    <property type="match status" value="1"/>
</dbReference>
<dbReference type="InterPro" id="IPR049734">
    <property type="entry name" value="NudC-like_C"/>
</dbReference>